<organism evidence="1 2">
    <name type="scientific">Moorena producens (strain JHB)</name>
    <dbReference type="NCBI Taxonomy" id="1454205"/>
    <lineage>
        <taxon>Bacteria</taxon>
        <taxon>Bacillati</taxon>
        <taxon>Cyanobacteriota</taxon>
        <taxon>Cyanophyceae</taxon>
        <taxon>Coleofasciculales</taxon>
        <taxon>Coleofasciculaceae</taxon>
        <taxon>Moorena</taxon>
    </lineage>
</organism>
<gene>
    <name evidence="1" type="ORF">BJP36_01545</name>
</gene>
<dbReference type="Proteomes" id="UP000176944">
    <property type="component" value="Chromosome"/>
</dbReference>
<sequence length="138" mass="15644">MVELLPLGHRACKNGTDSVSLSCSLEHCTREEPPLLRQLFDGMDRDKDLDSEQLDAKLLEITADIRSLARNYQGDNLALLAILRGLEEVHGEIRDGLFQASLPDTRQKLYDLLKDIEEKGGWPYIERMNLISVLKNLP</sequence>
<proteinExistence type="predicted"/>
<dbReference type="AlphaFoldDB" id="A0A1D9FTT2"/>
<evidence type="ECO:0008006" key="3">
    <source>
        <dbReference type="Google" id="ProtNLM"/>
    </source>
</evidence>
<name>A0A1D9FTT2_MOOP1</name>
<protein>
    <recommendedName>
        <fullName evidence="3">Hemerythrin-like domain-containing protein</fullName>
    </recommendedName>
</protein>
<evidence type="ECO:0000313" key="1">
    <source>
        <dbReference type="EMBL" id="AOY78771.2"/>
    </source>
</evidence>
<dbReference type="EMBL" id="CP017708">
    <property type="protein sequence ID" value="AOY78771.2"/>
    <property type="molecule type" value="Genomic_DNA"/>
</dbReference>
<evidence type="ECO:0000313" key="2">
    <source>
        <dbReference type="Proteomes" id="UP000176944"/>
    </source>
</evidence>
<accession>A0A1D9FTT2</accession>
<reference evidence="2" key="1">
    <citation type="submission" date="2016-10" db="EMBL/GenBank/DDBJ databases">
        <title>Comparative genomics uncovers the prolific and rare metabolic potential of the cyanobacterial genus Moorea.</title>
        <authorList>
            <person name="Leao T."/>
            <person name="Castelao G."/>
            <person name="Korobeynikov A."/>
            <person name="Monroe E.A."/>
            <person name="Podell S."/>
            <person name="Glukhov E."/>
            <person name="Allen E."/>
            <person name="Gerwick W.H."/>
            <person name="Gerwick L."/>
        </authorList>
    </citation>
    <scope>NUCLEOTIDE SEQUENCE [LARGE SCALE GENOMIC DNA]</scope>
    <source>
        <strain evidence="2">JHB</strain>
    </source>
</reference>